<gene>
    <name evidence="1" type="ORF">HGI39_27395</name>
</gene>
<dbReference type="Proteomes" id="UP001194098">
    <property type="component" value="Unassembled WGS sequence"/>
</dbReference>
<organism evidence="1 2">
    <name type="scientific">Clostridium beijerinckii</name>
    <name type="common">Clostridium MP</name>
    <dbReference type="NCBI Taxonomy" id="1520"/>
    <lineage>
        <taxon>Bacteria</taxon>
        <taxon>Bacillati</taxon>
        <taxon>Bacillota</taxon>
        <taxon>Clostridia</taxon>
        <taxon>Eubacteriales</taxon>
        <taxon>Clostridiaceae</taxon>
        <taxon>Clostridium</taxon>
    </lineage>
</organism>
<proteinExistence type="predicted"/>
<reference evidence="1" key="2">
    <citation type="journal article" date="2022" name="Nat. Biotechnol.">
        <title>Carbon-negative production of acetone and isopropanol by gas fermentation at industrial pilot scale.</title>
        <authorList>
            <person name="Liew F.E."/>
            <person name="Nogle R."/>
            <person name="Abdalla T."/>
            <person name="Rasor B.J."/>
            <person name="Canter C."/>
            <person name="Jensen R.O."/>
            <person name="Wang L."/>
            <person name="Strutz J."/>
            <person name="Chirania P."/>
            <person name="De Tissera S."/>
            <person name="Mueller A.P."/>
            <person name="Ruan Z."/>
            <person name="Gao A."/>
            <person name="Tran L."/>
            <person name="Engle N.L."/>
            <person name="Bromley J.C."/>
            <person name="Daniell J."/>
            <person name="Conrado R."/>
            <person name="Tschaplinski T.J."/>
            <person name="Giannone R.J."/>
            <person name="Hettich R.L."/>
            <person name="Karim A.S."/>
            <person name="Simpson S.D."/>
            <person name="Brown S.D."/>
            <person name="Leang C."/>
            <person name="Jewett M.C."/>
            <person name="Kopke M."/>
        </authorList>
    </citation>
    <scope>NUCLEOTIDE SEQUENCE</scope>
    <source>
        <strain evidence="1">DJ015</strain>
    </source>
</reference>
<accession>A0AAW3WHC9</accession>
<reference evidence="1" key="1">
    <citation type="submission" date="2020-04" db="EMBL/GenBank/DDBJ databases">
        <authorList>
            <person name="Brown S."/>
        </authorList>
    </citation>
    <scope>NUCLEOTIDE SEQUENCE</scope>
    <source>
        <strain evidence="1">DJ015</strain>
    </source>
</reference>
<name>A0AAW3WHC9_CLOBE</name>
<protein>
    <submittedName>
        <fullName evidence="1">Phage tail protein</fullName>
    </submittedName>
</protein>
<evidence type="ECO:0000313" key="1">
    <source>
        <dbReference type="EMBL" id="MBC2478330.1"/>
    </source>
</evidence>
<dbReference type="EMBL" id="JABAGV010000370">
    <property type="protein sequence ID" value="MBC2478330.1"/>
    <property type="molecule type" value="Genomic_DNA"/>
</dbReference>
<comment type="caution">
    <text evidence="1">The sequence shown here is derived from an EMBL/GenBank/DDBJ whole genome shotgun (WGS) entry which is preliminary data.</text>
</comment>
<evidence type="ECO:0000313" key="2">
    <source>
        <dbReference type="Proteomes" id="UP001194098"/>
    </source>
</evidence>
<sequence>MATSLGNLYPNLPGMLIEFKDGGSALRFEKTDASTDSLLLLGTAVDGPIMEPVAVDYKSAELIFGSDTDSNNVPNGATLVHAFKQAYEAGCRDIRLMRISGSKASTVIQTTSDSVTNTKRIDENEIAYISGNDATEISLPITAGTAYDKTSLEVYAKGRKVDATAYTLDDANKKLKLNANACDAGASLEVKYKEVKTNANTETVTVEALSSIKNGVVLSNNADKIVSVAKADASSVTLYNLDGDKTTIIISDTSVKVGDAITVQYESYTYARHDVRATAATSLQVVALKNTAATGSEPVLYID</sequence>
<feature type="non-terminal residue" evidence="1">
    <location>
        <position position="303"/>
    </location>
</feature>
<dbReference type="AlphaFoldDB" id="A0AAW3WHC9"/>